<keyword evidence="4" id="KW-1185">Reference proteome</keyword>
<name>A0A1G8K859_9RHOB</name>
<gene>
    <name evidence="3" type="ORF">SAMN04488026_1002173</name>
</gene>
<keyword evidence="2" id="KW-0812">Transmembrane</keyword>
<keyword evidence="2" id="KW-1133">Transmembrane helix</keyword>
<dbReference type="Gene3D" id="1.20.1480.30">
    <property type="entry name" value="Designed four-helix bundle protein"/>
    <property type="match status" value="1"/>
</dbReference>
<proteinExistence type="predicted"/>
<feature type="coiled-coil region" evidence="1">
    <location>
        <begin position="62"/>
        <end position="118"/>
    </location>
</feature>
<evidence type="ECO:0000313" key="3">
    <source>
        <dbReference type="EMBL" id="SDI39612.1"/>
    </source>
</evidence>
<accession>A0A1G8K859</accession>
<feature type="transmembrane region" description="Helical" evidence="2">
    <location>
        <begin position="15"/>
        <end position="38"/>
    </location>
</feature>
<keyword evidence="2" id="KW-0472">Membrane</keyword>
<dbReference type="Proteomes" id="UP000199382">
    <property type="component" value="Unassembled WGS sequence"/>
</dbReference>
<evidence type="ECO:0000256" key="2">
    <source>
        <dbReference type="SAM" id="Phobius"/>
    </source>
</evidence>
<dbReference type="OrthoDB" id="7867410at2"/>
<dbReference type="AlphaFoldDB" id="A0A1G8K859"/>
<sequence>MPDTSSRLLRALRDLAIALINATLILVLLCLILGWRLLDRVDHIATNFARNIVSVEPLRDDVQSMTTEIAALRADLAEVRANSDQATSEAAQAVTARLESFEARLDTVNDRMTAFRERVQSIELNPEVLVTHAVETAANQFVTSAGQLAGCEMPAAAVLKPLVPEPGGSGAN</sequence>
<dbReference type="EMBL" id="FNEK01000002">
    <property type="protein sequence ID" value="SDI39612.1"/>
    <property type="molecule type" value="Genomic_DNA"/>
</dbReference>
<keyword evidence="1" id="KW-0175">Coiled coil</keyword>
<evidence type="ECO:0000256" key="1">
    <source>
        <dbReference type="SAM" id="Coils"/>
    </source>
</evidence>
<reference evidence="3 4" key="1">
    <citation type="submission" date="2016-10" db="EMBL/GenBank/DDBJ databases">
        <authorList>
            <person name="de Groot N.N."/>
        </authorList>
    </citation>
    <scope>NUCLEOTIDE SEQUENCE [LARGE SCALE GENOMIC DNA]</scope>
    <source>
        <strain evidence="3 4">DSM 25294</strain>
    </source>
</reference>
<evidence type="ECO:0000313" key="4">
    <source>
        <dbReference type="Proteomes" id="UP000199382"/>
    </source>
</evidence>
<organism evidence="3 4">
    <name type="scientific">Aliiruegeria lutimaris</name>
    <dbReference type="NCBI Taxonomy" id="571298"/>
    <lineage>
        <taxon>Bacteria</taxon>
        <taxon>Pseudomonadati</taxon>
        <taxon>Pseudomonadota</taxon>
        <taxon>Alphaproteobacteria</taxon>
        <taxon>Rhodobacterales</taxon>
        <taxon>Roseobacteraceae</taxon>
        <taxon>Aliiruegeria</taxon>
    </lineage>
</organism>
<dbReference type="STRING" id="571298.SAMN04488026_1002173"/>
<protein>
    <submittedName>
        <fullName evidence="3">Uncharacterized protein</fullName>
    </submittedName>
</protein>
<dbReference type="RefSeq" id="WP_093148480.1">
    <property type="nucleotide sequence ID" value="NZ_FNEK01000002.1"/>
</dbReference>